<gene>
    <name evidence="1" type="ORF">ACFPBZ_05090</name>
</gene>
<evidence type="ECO:0000313" key="1">
    <source>
        <dbReference type="EMBL" id="MFC5061571.1"/>
    </source>
</evidence>
<evidence type="ECO:0000313" key="2">
    <source>
        <dbReference type="Proteomes" id="UP001595947"/>
    </source>
</evidence>
<protein>
    <recommendedName>
        <fullName evidence="3">YokE-like PH domain-containing protein</fullName>
    </recommendedName>
</protein>
<proteinExistence type="predicted"/>
<name>A0ABV9YM55_9PSEU</name>
<comment type="caution">
    <text evidence="1">The sequence shown here is derived from an EMBL/GenBank/DDBJ whole genome shotgun (WGS) entry which is preliminary data.</text>
</comment>
<reference evidence="2" key="1">
    <citation type="journal article" date="2019" name="Int. J. Syst. Evol. Microbiol.">
        <title>The Global Catalogue of Microorganisms (GCM) 10K type strain sequencing project: providing services to taxonomists for standard genome sequencing and annotation.</title>
        <authorList>
            <consortium name="The Broad Institute Genomics Platform"/>
            <consortium name="The Broad Institute Genome Sequencing Center for Infectious Disease"/>
            <person name="Wu L."/>
            <person name="Ma J."/>
        </authorList>
    </citation>
    <scope>NUCLEOTIDE SEQUENCE [LARGE SCALE GENOMIC DNA]</scope>
    <source>
        <strain evidence="2">CGMCC 4.7093</strain>
    </source>
</reference>
<sequence>MQPMIGSKVKERHATKWLAAVTPRLYPGEVVTAVSRTNMLRPQCDAVVVTNARLVAFFGSDVETTGFKREVLADAIGRVDIVKKTFGANTLAVTNRGGAELSFGDIPAADQEMVLGVARHLGLTGVAPQVRQAVEHQAVEHQAELDLRAQTAWGGVEVIGTTPSDKAWKALKDHCSLGEVPWFVIGSGTAGVLGAFADRL</sequence>
<keyword evidence="2" id="KW-1185">Reference proteome</keyword>
<evidence type="ECO:0008006" key="3">
    <source>
        <dbReference type="Google" id="ProtNLM"/>
    </source>
</evidence>
<accession>A0ABV9YM55</accession>
<dbReference type="RefSeq" id="WP_378034925.1">
    <property type="nucleotide sequence ID" value="NZ_JBHSIV010000004.1"/>
</dbReference>
<organism evidence="1 2">
    <name type="scientific">Actinomycetospora atypica</name>
    <dbReference type="NCBI Taxonomy" id="1290095"/>
    <lineage>
        <taxon>Bacteria</taxon>
        <taxon>Bacillati</taxon>
        <taxon>Actinomycetota</taxon>
        <taxon>Actinomycetes</taxon>
        <taxon>Pseudonocardiales</taxon>
        <taxon>Pseudonocardiaceae</taxon>
        <taxon>Actinomycetospora</taxon>
    </lineage>
</organism>
<dbReference type="Proteomes" id="UP001595947">
    <property type="component" value="Unassembled WGS sequence"/>
</dbReference>
<dbReference type="EMBL" id="JBHSIV010000004">
    <property type="protein sequence ID" value="MFC5061571.1"/>
    <property type="molecule type" value="Genomic_DNA"/>
</dbReference>